<keyword evidence="1" id="KW-0812">Transmembrane</keyword>
<proteinExistence type="predicted"/>
<evidence type="ECO:0000256" key="1">
    <source>
        <dbReference type="SAM" id="Phobius"/>
    </source>
</evidence>
<feature type="non-terminal residue" evidence="2">
    <location>
        <position position="150"/>
    </location>
</feature>
<dbReference type="STRING" id="1121950.SAMN02745243_03199"/>
<protein>
    <submittedName>
        <fullName evidence="2">Polysaccharide biosynthesis protein</fullName>
    </submittedName>
</protein>
<gene>
    <name evidence="2" type="ORF">SAMN02745243_03199</name>
</gene>
<evidence type="ECO:0000313" key="2">
    <source>
        <dbReference type="EMBL" id="SHK55087.1"/>
    </source>
</evidence>
<evidence type="ECO:0000313" key="3">
    <source>
        <dbReference type="Proteomes" id="UP000184301"/>
    </source>
</evidence>
<feature type="transmembrane region" description="Helical" evidence="1">
    <location>
        <begin position="12"/>
        <end position="38"/>
    </location>
</feature>
<feature type="transmembrane region" description="Helical" evidence="1">
    <location>
        <begin position="119"/>
        <end position="137"/>
    </location>
</feature>
<reference evidence="2 3" key="1">
    <citation type="submission" date="2016-11" db="EMBL/GenBank/DDBJ databases">
        <authorList>
            <person name="Jaros S."/>
            <person name="Januszkiewicz K."/>
            <person name="Wedrychowicz H."/>
        </authorList>
    </citation>
    <scope>NUCLEOTIDE SEQUENCE [LARGE SCALE GENOMIC DNA]</scope>
    <source>
        <strain evidence="2 3">DSM 15480</strain>
    </source>
</reference>
<feature type="transmembrane region" description="Helical" evidence="1">
    <location>
        <begin position="88"/>
        <end position="107"/>
    </location>
</feature>
<dbReference type="AlphaFoldDB" id="A0A1M6TDL1"/>
<keyword evidence="1" id="KW-0472">Membrane</keyword>
<name>A0A1M6TDL1_9FIRM</name>
<dbReference type="Proteomes" id="UP000184301">
    <property type="component" value="Unassembled WGS sequence"/>
</dbReference>
<sequence>MKQNSENKYYQLVFNIFLFALGNIGSKFLVFFLMPLYTNELTTTEYGISELVLTGTNLLIPFLSISIQDATLRFALDKKNVSGEVLKNTVFILTIGTVLTIALNPIIGKYRAISEWSNYFITITIVYMIRNALSVYLKSIDKTKLFAVDS</sequence>
<dbReference type="OrthoDB" id="3249502at2"/>
<keyword evidence="3" id="KW-1185">Reference proteome</keyword>
<keyword evidence="1" id="KW-1133">Transmembrane helix</keyword>
<accession>A0A1M6TDL1</accession>
<organism evidence="2 3">
    <name type="scientific">Hespellia stercorisuis DSM 15480</name>
    <dbReference type="NCBI Taxonomy" id="1121950"/>
    <lineage>
        <taxon>Bacteria</taxon>
        <taxon>Bacillati</taxon>
        <taxon>Bacillota</taxon>
        <taxon>Clostridia</taxon>
        <taxon>Lachnospirales</taxon>
        <taxon>Lachnospiraceae</taxon>
        <taxon>Hespellia</taxon>
    </lineage>
</organism>
<dbReference type="EMBL" id="FQZY01000058">
    <property type="protein sequence ID" value="SHK55087.1"/>
    <property type="molecule type" value="Genomic_DNA"/>
</dbReference>